<dbReference type="SUPFAM" id="SSF51905">
    <property type="entry name" value="FAD/NAD(P)-binding domain"/>
    <property type="match status" value="1"/>
</dbReference>
<dbReference type="InterPro" id="IPR015824">
    <property type="entry name" value="Phosphoglycerate_kinase_N"/>
</dbReference>
<evidence type="ECO:0000256" key="5">
    <source>
        <dbReference type="ARBA" id="ARBA00022630"/>
    </source>
</evidence>
<dbReference type="InterPro" id="IPR039648">
    <property type="entry name" value="DHPH_N"/>
</dbReference>
<dbReference type="GO" id="GO:0016491">
    <property type="term" value="F:oxidoreductase activity"/>
    <property type="evidence" value="ECO:0007669"/>
    <property type="project" value="InterPro"/>
</dbReference>
<sequence>MRLSLILLAKKKMPSFPRLTSSLRQFQSFQLNTRKDQLVVYDPKFYLLSEKKQKRLVLEKLPSDLRGSYEIETKAVDFVEYHSVRKLELKKDLTHGVKEPSTPQGLLDDAVKNLNSNKGVAAADLAWLSASTQLRWFLETHGIEADSHSLKSMTVQFLSTLSPQLEAYWDSVEFGHIDSYTDERPMEKIAGFLRSSESVSNCIYDIHQQKLFKKENFIAWILESNTKFRNMGKLKILVGKNWMMLKEIYSTDLVVIGSGPDIYLTAIKAAQLGMKAVCVEKNEILENTCSNDGFIPSKILLNNPRLYYLAKHGKTNTKGDETKSLYKMMKVKHALEETLTNDIASFLKTNNVNHIKGVGTITGPNQVTVKKEDGTTEVVNTRRILISSCSEVMPFPGVDIDEQQGNVWQKQGANVTIIDSMDSIGGVGIDGEISAHLQHILVKQGLNFILNTKVISATKDEHGKVKVNIQGEHVGKDQQDEGILAVKAMSGLPVHNDYDIFSSIIYTHPEVAWVGKSEEELKKENASVMIDEATYALKNELYFEDICIPYAISNEAKSIVLMSHLGRPDGMRLEKYSLKPVHDELQKLLNRPVKFIDDCVGVDVEAQTANPDSGSIILLENLRFHLEEEGKGKNAAGEAVKASKEAIEAFRASLSKHGDVYVNDAFGTAHRAHSSMVGCSITPRVSGFLMKKELEYFAKALDHPQKPFLAILGGAKVADKIQLINNLLDKVQEMCICGGMAFTFLKVLDGMEIGKSLFDEEGAKIVTDLMAKAKERNVTMHLPVDFVVGDEFKENTPHSIVDAKSGIPSGKMGLDIGTESTKKFAKVVASAKTVLWNGPAGVFEWPNFDQGTKGFLDAIIEATKGGAITIIGGGDTATACEKWKAEDKVSHVSTGGGASLELLEGKVLPGVEALTDA</sequence>
<reference evidence="18" key="1">
    <citation type="journal article" date="2020" name="Ecol. Evol.">
        <title>Genome structure and content of the rice root-knot nematode (Meloidogyne graminicola).</title>
        <authorList>
            <person name="Phan N.T."/>
            <person name="Danchin E.G.J."/>
            <person name="Klopp C."/>
            <person name="Perfus-Barbeoch L."/>
            <person name="Kozlowski D.K."/>
            <person name="Koutsovoulos G.D."/>
            <person name="Lopez-Roques C."/>
            <person name="Bouchez O."/>
            <person name="Zahm M."/>
            <person name="Besnard G."/>
            <person name="Bellafiore S."/>
        </authorList>
    </citation>
    <scope>NUCLEOTIDE SEQUENCE</scope>
    <source>
        <strain evidence="18">VN-18</strain>
    </source>
</reference>
<evidence type="ECO:0000259" key="16">
    <source>
        <dbReference type="Pfam" id="PF00070"/>
    </source>
</evidence>
<dbReference type="InterPro" id="IPR001576">
    <property type="entry name" value="Phosphoglycerate_kinase"/>
</dbReference>
<evidence type="ECO:0000256" key="12">
    <source>
        <dbReference type="ARBA" id="ARBA00022842"/>
    </source>
</evidence>
<dbReference type="OrthoDB" id="275353at2759"/>
<evidence type="ECO:0000256" key="13">
    <source>
        <dbReference type="ARBA" id="ARBA00023152"/>
    </source>
</evidence>
<dbReference type="Pfam" id="PF00070">
    <property type="entry name" value="Pyr_redox"/>
    <property type="match status" value="1"/>
</dbReference>
<dbReference type="GO" id="GO:0004618">
    <property type="term" value="F:phosphoglycerate kinase activity"/>
    <property type="evidence" value="ECO:0007669"/>
    <property type="project" value="UniProtKB-EC"/>
</dbReference>
<dbReference type="SUPFAM" id="SSF53748">
    <property type="entry name" value="Phosphoglycerate kinase"/>
    <property type="match status" value="1"/>
</dbReference>
<comment type="caution">
    <text evidence="18">The sequence shown here is derived from an EMBL/GenBank/DDBJ whole genome shotgun (WGS) entry which is preliminary data.</text>
</comment>
<dbReference type="Gene3D" id="3.40.50.1260">
    <property type="entry name" value="Phosphoglycerate kinase, N-terminal domain"/>
    <property type="match status" value="2"/>
</dbReference>
<keyword evidence="12" id="KW-0460">Magnesium</keyword>
<feature type="domain" description="Pyridine nucleotide-disulphide oxidoreductase N-terminal" evidence="16">
    <location>
        <begin position="406"/>
        <end position="469"/>
    </location>
</feature>
<dbReference type="Pfam" id="PF07992">
    <property type="entry name" value="Pyr_redox_2"/>
    <property type="match status" value="1"/>
</dbReference>
<evidence type="ECO:0000256" key="9">
    <source>
        <dbReference type="ARBA" id="ARBA00022777"/>
    </source>
</evidence>
<evidence type="ECO:0000256" key="10">
    <source>
        <dbReference type="ARBA" id="ARBA00022827"/>
    </source>
</evidence>
<dbReference type="GO" id="GO:0046872">
    <property type="term" value="F:metal ion binding"/>
    <property type="evidence" value="ECO:0007669"/>
    <property type="project" value="UniProtKB-KW"/>
</dbReference>
<dbReference type="Pfam" id="PF00162">
    <property type="entry name" value="PGK"/>
    <property type="match status" value="1"/>
</dbReference>
<evidence type="ECO:0000256" key="1">
    <source>
        <dbReference type="ARBA" id="ARBA00001946"/>
    </source>
</evidence>
<dbReference type="Gene3D" id="3.30.390.30">
    <property type="match status" value="1"/>
</dbReference>
<evidence type="ECO:0000313" key="18">
    <source>
        <dbReference type="EMBL" id="KAF7634633.1"/>
    </source>
</evidence>
<evidence type="ECO:0000256" key="3">
    <source>
        <dbReference type="ARBA" id="ARBA00008982"/>
    </source>
</evidence>
<comment type="pathway">
    <text evidence="2 14">Carbohydrate degradation; glycolysis; pyruvate from D-glyceraldehyde 3-phosphate: step 2/5.</text>
</comment>
<feature type="domain" description="FAD/NAD(P)-binding" evidence="17">
    <location>
        <begin position="252"/>
        <end position="398"/>
    </location>
</feature>
<dbReference type="PRINTS" id="PR00477">
    <property type="entry name" value="PHGLYCKINASE"/>
</dbReference>
<evidence type="ECO:0000259" key="17">
    <source>
        <dbReference type="Pfam" id="PF07992"/>
    </source>
</evidence>
<dbReference type="InterPro" id="IPR036188">
    <property type="entry name" value="FAD/NAD-bd_sf"/>
</dbReference>
<dbReference type="GO" id="GO:0006096">
    <property type="term" value="P:glycolytic process"/>
    <property type="evidence" value="ECO:0007669"/>
    <property type="project" value="UniProtKB-KW"/>
</dbReference>
<proteinExistence type="inferred from homology"/>
<dbReference type="GO" id="GO:0043531">
    <property type="term" value="F:ADP binding"/>
    <property type="evidence" value="ECO:0007669"/>
    <property type="project" value="TreeGrafter"/>
</dbReference>
<keyword evidence="7" id="KW-0479">Metal-binding</keyword>
<name>A0A8S9ZN46_9BILA</name>
<comment type="similarity">
    <text evidence="3 14">Belongs to the phosphoglycerate kinase family.</text>
</comment>
<comment type="cofactor">
    <cofactor evidence="1">
        <name>Mg(2+)</name>
        <dbReference type="ChEBI" id="CHEBI:18420"/>
    </cofactor>
</comment>
<evidence type="ECO:0000256" key="14">
    <source>
        <dbReference type="RuleBase" id="RU000532"/>
    </source>
</evidence>
<evidence type="ECO:0000313" key="19">
    <source>
        <dbReference type="Proteomes" id="UP000605970"/>
    </source>
</evidence>
<dbReference type="InterPro" id="IPR036043">
    <property type="entry name" value="Phosphoglycerate_kinase_sf"/>
</dbReference>
<dbReference type="EC" id="2.7.2.3" evidence="4 14"/>
<keyword evidence="6 14" id="KW-0808">Transferase</keyword>
<evidence type="ECO:0000256" key="15">
    <source>
        <dbReference type="RuleBase" id="RU000696"/>
    </source>
</evidence>
<keyword evidence="19" id="KW-1185">Reference proteome</keyword>
<protein>
    <recommendedName>
        <fullName evidence="4 14">Phosphoglycerate kinase</fullName>
        <ecNumber evidence="4 14">2.7.2.3</ecNumber>
    </recommendedName>
</protein>
<dbReference type="InterPro" id="IPR023753">
    <property type="entry name" value="FAD/NAD-binding_dom"/>
</dbReference>
<keyword evidence="11" id="KW-0067">ATP-binding</keyword>
<dbReference type="GO" id="GO:0006094">
    <property type="term" value="P:gluconeogenesis"/>
    <property type="evidence" value="ECO:0007669"/>
    <property type="project" value="TreeGrafter"/>
</dbReference>
<accession>A0A8S9ZN46</accession>
<evidence type="ECO:0000256" key="4">
    <source>
        <dbReference type="ARBA" id="ARBA00013061"/>
    </source>
</evidence>
<evidence type="ECO:0000256" key="8">
    <source>
        <dbReference type="ARBA" id="ARBA00022741"/>
    </source>
</evidence>
<keyword evidence="10" id="KW-0274">FAD</keyword>
<dbReference type="InterPro" id="IPR016156">
    <property type="entry name" value="FAD/NAD-linked_Rdtase_dimer_sf"/>
</dbReference>
<dbReference type="Gene3D" id="3.50.50.60">
    <property type="entry name" value="FAD/NAD(P)-binding domain"/>
    <property type="match status" value="2"/>
</dbReference>
<evidence type="ECO:0000256" key="11">
    <source>
        <dbReference type="ARBA" id="ARBA00022840"/>
    </source>
</evidence>
<comment type="catalytic activity">
    <reaction evidence="14">
        <text>(2R)-3-phosphoglycerate + ATP = (2R)-3-phospho-glyceroyl phosphate + ADP</text>
        <dbReference type="Rhea" id="RHEA:14801"/>
        <dbReference type="ChEBI" id="CHEBI:30616"/>
        <dbReference type="ChEBI" id="CHEBI:57604"/>
        <dbReference type="ChEBI" id="CHEBI:58272"/>
        <dbReference type="ChEBI" id="CHEBI:456216"/>
        <dbReference type="EC" id="2.7.2.3"/>
    </reaction>
</comment>
<dbReference type="PANTHER" id="PTHR11406">
    <property type="entry name" value="PHOSPHOGLYCERATE KINASE"/>
    <property type="match status" value="1"/>
</dbReference>
<dbReference type="PANTHER" id="PTHR11406:SF0">
    <property type="entry name" value="PHOSPHOGLYCERATE KINASE"/>
    <property type="match status" value="1"/>
</dbReference>
<dbReference type="GO" id="GO:0005829">
    <property type="term" value="C:cytosol"/>
    <property type="evidence" value="ECO:0007669"/>
    <property type="project" value="TreeGrafter"/>
</dbReference>
<keyword evidence="5" id="KW-0285">Flavoprotein</keyword>
<dbReference type="AlphaFoldDB" id="A0A8S9ZN46"/>
<organism evidence="18 19">
    <name type="scientific">Meloidogyne graminicola</name>
    <dbReference type="NCBI Taxonomy" id="189291"/>
    <lineage>
        <taxon>Eukaryota</taxon>
        <taxon>Metazoa</taxon>
        <taxon>Ecdysozoa</taxon>
        <taxon>Nematoda</taxon>
        <taxon>Chromadorea</taxon>
        <taxon>Rhabditida</taxon>
        <taxon>Tylenchina</taxon>
        <taxon>Tylenchomorpha</taxon>
        <taxon>Tylenchoidea</taxon>
        <taxon>Meloidogynidae</taxon>
        <taxon>Meloidogyninae</taxon>
        <taxon>Meloidogyne</taxon>
    </lineage>
</organism>
<comment type="subunit">
    <text evidence="15">Monomer.</text>
</comment>
<keyword evidence="9 14" id="KW-0418">Kinase</keyword>
<gene>
    <name evidence="18" type="ORF">Mgra_00005972</name>
</gene>
<dbReference type="EMBL" id="JABEBT010000054">
    <property type="protein sequence ID" value="KAF7634633.1"/>
    <property type="molecule type" value="Genomic_DNA"/>
</dbReference>
<evidence type="ECO:0000256" key="7">
    <source>
        <dbReference type="ARBA" id="ARBA00022723"/>
    </source>
</evidence>
<dbReference type="HAMAP" id="MF_00145">
    <property type="entry name" value="Phosphoglyc_kinase"/>
    <property type="match status" value="1"/>
</dbReference>
<dbReference type="Proteomes" id="UP000605970">
    <property type="component" value="Unassembled WGS sequence"/>
</dbReference>
<dbReference type="GO" id="GO:0005524">
    <property type="term" value="F:ATP binding"/>
    <property type="evidence" value="ECO:0007669"/>
    <property type="project" value="UniProtKB-KW"/>
</dbReference>
<evidence type="ECO:0000256" key="6">
    <source>
        <dbReference type="ARBA" id="ARBA00022679"/>
    </source>
</evidence>
<dbReference type="CDD" id="cd00318">
    <property type="entry name" value="Phosphoglycerate_kinase"/>
    <property type="match status" value="1"/>
</dbReference>
<keyword evidence="13" id="KW-0324">Glycolysis</keyword>
<dbReference type="FunFam" id="3.40.50.1260:FF:000031">
    <property type="entry name" value="Phosphoglycerate kinase 1"/>
    <property type="match status" value="1"/>
</dbReference>
<evidence type="ECO:0000256" key="2">
    <source>
        <dbReference type="ARBA" id="ARBA00004838"/>
    </source>
</evidence>
<keyword evidence="8" id="KW-0547">Nucleotide-binding</keyword>